<protein>
    <submittedName>
        <fullName evidence="1">Uncharacterized protein</fullName>
    </submittedName>
</protein>
<name>A0ACC2S4B9_9FUNG</name>
<dbReference type="EMBL" id="QTSX02005820">
    <property type="protein sequence ID" value="KAJ9057170.1"/>
    <property type="molecule type" value="Genomic_DNA"/>
</dbReference>
<accession>A0ACC2S4B9</accession>
<comment type="caution">
    <text evidence="1">The sequence shown here is derived from an EMBL/GenBank/DDBJ whole genome shotgun (WGS) entry which is preliminary data.</text>
</comment>
<evidence type="ECO:0000313" key="1">
    <source>
        <dbReference type="EMBL" id="KAJ9057170.1"/>
    </source>
</evidence>
<evidence type="ECO:0000313" key="2">
    <source>
        <dbReference type="Proteomes" id="UP001165960"/>
    </source>
</evidence>
<keyword evidence="2" id="KW-1185">Reference proteome</keyword>
<dbReference type="Proteomes" id="UP001165960">
    <property type="component" value="Unassembled WGS sequence"/>
</dbReference>
<reference evidence="1" key="1">
    <citation type="submission" date="2022-04" db="EMBL/GenBank/DDBJ databases">
        <title>Genome of the entomopathogenic fungus Entomophthora muscae.</title>
        <authorList>
            <person name="Elya C."/>
            <person name="Lovett B.R."/>
            <person name="Lee E."/>
            <person name="Macias A.M."/>
            <person name="Hajek A.E."/>
            <person name="De Bivort B.L."/>
            <person name="Kasson M.T."/>
            <person name="De Fine Licht H.H."/>
            <person name="Stajich J.E."/>
        </authorList>
    </citation>
    <scope>NUCLEOTIDE SEQUENCE</scope>
    <source>
        <strain evidence="1">Berkeley</strain>
    </source>
</reference>
<organism evidence="1 2">
    <name type="scientific">Entomophthora muscae</name>
    <dbReference type="NCBI Taxonomy" id="34485"/>
    <lineage>
        <taxon>Eukaryota</taxon>
        <taxon>Fungi</taxon>
        <taxon>Fungi incertae sedis</taxon>
        <taxon>Zoopagomycota</taxon>
        <taxon>Entomophthoromycotina</taxon>
        <taxon>Entomophthoromycetes</taxon>
        <taxon>Entomophthorales</taxon>
        <taxon>Entomophthoraceae</taxon>
        <taxon>Entomophthora</taxon>
    </lineage>
</organism>
<proteinExistence type="predicted"/>
<sequence>MPFSCLASHVKPNFKQFALVRNGKLLTVVFICVNPILKPVALKHQEFLSFHDAAQVGDRYCCYAILLYIVYPLNFFYSAYPSSV</sequence>
<gene>
    <name evidence="1" type="ORF">DSO57_1025218</name>
</gene>